<dbReference type="GO" id="GO:0006605">
    <property type="term" value="P:protein targeting"/>
    <property type="evidence" value="ECO:0007669"/>
    <property type="project" value="InterPro"/>
</dbReference>
<dbReference type="PROSITE" id="PS51194">
    <property type="entry name" value="HELICASE_CTER"/>
    <property type="match status" value="1"/>
</dbReference>
<evidence type="ECO:0000256" key="2">
    <source>
        <dbReference type="ARBA" id="ARBA00022475"/>
    </source>
</evidence>
<organism evidence="15 16">
    <name type="scientific">Acinetobacter bouvetii</name>
    <dbReference type="NCBI Taxonomy" id="202951"/>
    <lineage>
        <taxon>Bacteria</taxon>
        <taxon>Pseudomonadati</taxon>
        <taxon>Pseudomonadota</taxon>
        <taxon>Gammaproteobacteria</taxon>
        <taxon>Moraxellales</taxon>
        <taxon>Moraxellaceae</taxon>
        <taxon>Acinetobacter</taxon>
    </lineage>
</organism>
<dbReference type="Proteomes" id="UP000489961">
    <property type="component" value="Unassembled WGS sequence"/>
</dbReference>
<keyword evidence="3" id="KW-0963">Cytoplasm</keyword>
<evidence type="ECO:0000259" key="12">
    <source>
        <dbReference type="PROSITE" id="PS51192"/>
    </source>
</evidence>
<dbReference type="Gene3D" id="3.40.50.300">
    <property type="entry name" value="P-loop containing nucleotide triphosphate hydrolases"/>
    <property type="match status" value="2"/>
</dbReference>
<keyword evidence="5" id="KW-0547">Nucleotide-binding</keyword>
<evidence type="ECO:0000256" key="5">
    <source>
        <dbReference type="ARBA" id="ARBA00022741"/>
    </source>
</evidence>
<dbReference type="AlphaFoldDB" id="A0A811GAJ8"/>
<accession>A0A811GAJ8</accession>
<keyword evidence="8" id="KW-1278">Translocase</keyword>
<keyword evidence="1" id="KW-0813">Transport</keyword>
<dbReference type="PROSITE" id="PS01312">
    <property type="entry name" value="SECA"/>
    <property type="match status" value="1"/>
</dbReference>
<keyword evidence="7" id="KW-0653">Protein transport</keyword>
<dbReference type="GO" id="GO:0005524">
    <property type="term" value="F:ATP binding"/>
    <property type="evidence" value="ECO:0007669"/>
    <property type="project" value="UniProtKB-KW"/>
</dbReference>
<evidence type="ECO:0000256" key="9">
    <source>
        <dbReference type="ARBA" id="ARBA00023010"/>
    </source>
</evidence>
<feature type="domain" description="Helicase C-terminal" evidence="13">
    <location>
        <begin position="458"/>
        <end position="634"/>
    </location>
</feature>
<dbReference type="InterPro" id="IPR027417">
    <property type="entry name" value="P-loop_NTPase"/>
</dbReference>
<dbReference type="Pfam" id="PF21090">
    <property type="entry name" value="P-loop_SecA"/>
    <property type="match status" value="1"/>
</dbReference>
<dbReference type="InterPro" id="IPR036670">
    <property type="entry name" value="SecA_X-link_sf"/>
</dbReference>
<evidence type="ECO:0000259" key="13">
    <source>
        <dbReference type="PROSITE" id="PS51194"/>
    </source>
</evidence>
<feature type="transmembrane region" description="Helical" evidence="11">
    <location>
        <begin position="608"/>
        <end position="630"/>
    </location>
</feature>
<name>A0A811GAJ8_9GAMM</name>
<dbReference type="InterPro" id="IPR000185">
    <property type="entry name" value="SecA"/>
</dbReference>
<dbReference type="SUPFAM" id="SSF52540">
    <property type="entry name" value="P-loop containing nucleoside triphosphate hydrolases"/>
    <property type="match status" value="2"/>
</dbReference>
<keyword evidence="11" id="KW-1133">Transmembrane helix</keyword>
<keyword evidence="6" id="KW-0067">ATP-binding</keyword>
<dbReference type="InterPro" id="IPR014001">
    <property type="entry name" value="Helicase_ATP-bd"/>
</dbReference>
<evidence type="ECO:0000259" key="14">
    <source>
        <dbReference type="PROSITE" id="PS51196"/>
    </source>
</evidence>
<dbReference type="InterPro" id="IPR011115">
    <property type="entry name" value="SecA_DEAD"/>
</dbReference>
<dbReference type="Gene3D" id="3.90.1440.10">
    <property type="entry name" value="SecA, preprotein cross-linking domain"/>
    <property type="match status" value="1"/>
</dbReference>
<dbReference type="GO" id="GO:0005829">
    <property type="term" value="C:cytosol"/>
    <property type="evidence" value="ECO:0007669"/>
    <property type="project" value="TreeGrafter"/>
</dbReference>
<gene>
    <name evidence="15" type="ORF">SFB21_1924</name>
</gene>
<dbReference type="FunFam" id="3.40.50.300:FF:000429">
    <property type="entry name" value="Preprotein translocase subunit SecA"/>
    <property type="match status" value="1"/>
</dbReference>
<dbReference type="InterPro" id="IPR014018">
    <property type="entry name" value="SecA_motor_DEAD"/>
</dbReference>
<comment type="caution">
    <text evidence="15">The sequence shown here is derived from an EMBL/GenBank/DDBJ whole genome shotgun (WGS) entry which is preliminary data.</text>
</comment>
<dbReference type="GO" id="GO:0017038">
    <property type="term" value="P:protein import"/>
    <property type="evidence" value="ECO:0007669"/>
    <property type="project" value="InterPro"/>
</dbReference>
<dbReference type="InterPro" id="IPR011130">
    <property type="entry name" value="SecA_preprotein_X-link_dom"/>
</dbReference>
<dbReference type="SMART" id="SM00958">
    <property type="entry name" value="SecA_PP_bind"/>
    <property type="match status" value="1"/>
</dbReference>
<dbReference type="GO" id="GO:0006886">
    <property type="term" value="P:intracellular protein transport"/>
    <property type="evidence" value="ECO:0007669"/>
    <property type="project" value="InterPro"/>
</dbReference>
<evidence type="ECO:0000256" key="11">
    <source>
        <dbReference type="SAM" id="Phobius"/>
    </source>
</evidence>
<dbReference type="GO" id="GO:0031522">
    <property type="term" value="C:cell envelope Sec protein transport complex"/>
    <property type="evidence" value="ECO:0007669"/>
    <property type="project" value="TreeGrafter"/>
</dbReference>
<keyword evidence="10 11" id="KW-0472">Membrane</keyword>
<dbReference type="EMBL" id="CADDTS010000032">
    <property type="protein sequence ID" value="CAB1216221.1"/>
    <property type="molecule type" value="Genomic_DNA"/>
</dbReference>
<dbReference type="SUPFAM" id="SSF81767">
    <property type="entry name" value="Pre-protein crosslinking domain of SecA"/>
    <property type="match status" value="1"/>
</dbReference>
<dbReference type="GO" id="GO:0005886">
    <property type="term" value="C:plasma membrane"/>
    <property type="evidence" value="ECO:0007669"/>
    <property type="project" value="TreeGrafter"/>
</dbReference>
<dbReference type="InterPro" id="IPR044722">
    <property type="entry name" value="SecA_SF2_C"/>
</dbReference>
<feature type="domain" description="Helicase ATP-binding" evidence="12">
    <location>
        <begin position="122"/>
        <end position="277"/>
    </location>
</feature>
<dbReference type="PANTHER" id="PTHR30612">
    <property type="entry name" value="SECA INNER MEMBRANE COMPONENT OF SEC PROTEIN SECRETION SYSTEM"/>
    <property type="match status" value="1"/>
</dbReference>
<evidence type="ECO:0000256" key="6">
    <source>
        <dbReference type="ARBA" id="ARBA00022840"/>
    </source>
</evidence>
<keyword evidence="4" id="KW-0997">Cell inner membrane</keyword>
<evidence type="ECO:0000256" key="3">
    <source>
        <dbReference type="ARBA" id="ARBA00022490"/>
    </source>
</evidence>
<feature type="domain" description="SecA family profile" evidence="14">
    <location>
        <begin position="36"/>
        <end position="641"/>
    </location>
</feature>
<evidence type="ECO:0000313" key="15">
    <source>
        <dbReference type="EMBL" id="CAB1216221.1"/>
    </source>
</evidence>
<dbReference type="Pfam" id="PF01043">
    <property type="entry name" value="SecA_PP_bind"/>
    <property type="match status" value="1"/>
</dbReference>
<dbReference type="PROSITE" id="PS51196">
    <property type="entry name" value="SECA_MOTOR_DEAD"/>
    <property type="match status" value="1"/>
</dbReference>
<proteinExistence type="predicted"/>
<evidence type="ECO:0000256" key="7">
    <source>
        <dbReference type="ARBA" id="ARBA00022927"/>
    </source>
</evidence>
<dbReference type="InterPro" id="IPR020937">
    <property type="entry name" value="SecA_CS"/>
</dbReference>
<evidence type="ECO:0000256" key="1">
    <source>
        <dbReference type="ARBA" id="ARBA00022448"/>
    </source>
</evidence>
<dbReference type="GO" id="GO:0043952">
    <property type="term" value="P:protein transport by the Sec complex"/>
    <property type="evidence" value="ECO:0007669"/>
    <property type="project" value="TreeGrafter"/>
</dbReference>
<evidence type="ECO:0000256" key="4">
    <source>
        <dbReference type="ARBA" id="ARBA00022519"/>
    </source>
</evidence>
<dbReference type="RefSeq" id="WP_174559797.1">
    <property type="nucleotide sequence ID" value="NZ_CADDTS010000032.1"/>
</dbReference>
<evidence type="ECO:0000313" key="16">
    <source>
        <dbReference type="Proteomes" id="UP000489961"/>
    </source>
</evidence>
<keyword evidence="9" id="KW-0811">Translocation</keyword>
<reference evidence="15 16" key="1">
    <citation type="submission" date="2020-02" db="EMBL/GenBank/DDBJ databases">
        <authorList>
            <person name="Chaudhuri R."/>
        </authorList>
    </citation>
    <scope>NUCLEOTIDE SEQUENCE [LARGE SCALE GENOMIC DNA]</scope>
    <source>
        <strain evidence="15">SFB21</strain>
    </source>
</reference>
<dbReference type="CDD" id="cd18803">
    <property type="entry name" value="SF2_C_secA"/>
    <property type="match status" value="1"/>
</dbReference>
<dbReference type="Pfam" id="PF07517">
    <property type="entry name" value="SecA_DEAD"/>
    <property type="match status" value="1"/>
</dbReference>
<dbReference type="PANTHER" id="PTHR30612:SF0">
    <property type="entry name" value="CHLOROPLAST PROTEIN-TRANSPORTING ATPASE"/>
    <property type="match status" value="1"/>
</dbReference>
<keyword evidence="11" id="KW-0812">Transmembrane</keyword>
<evidence type="ECO:0000256" key="8">
    <source>
        <dbReference type="ARBA" id="ARBA00022967"/>
    </source>
</evidence>
<sequence length="666" mass="75892">MSNLSVIKNLSLHPFYLSYVSREEQQDQELHKFEIFFSNLMGWIPAKKISRKVIQQFSQKIIVHKAALSQLDHKQLVKTFNEALSLLSTVKASYDNVAIAFACIGEAISRVFKIYPHPVQFMGAYILLTGRLAEMPTGEGKTLVAGIAATFMAATGNYVHVLTTNAYLAQRDEEELRPLFEFFHLSSGSINSEMEIPERKQNYQKRICYVSANEIVFDYLKDHISGKGTQPRQIENLRNLSFGQSAAEDMIVPALHFCIVDEADSVFIDEAQTPMVISQEAEGLIEPEVIHWAIAQARQLHPDTDFEIREAEHHIHIEHIPEQKQVALPDAIRPIWYNHAWKILLVQQALTALHLYHKDQQYIIQDNKIQIVDESTGRIMADRSWEQGLHQLIEAKEGVELSKGRDTLAKMTFQRFFRRYLLLSGLTGTGLEVSRELWMIYRLKVCQIPPNIPSKRQQYKHRYFKTNEQKYKAIASHAQAIAHQNRAVLIGTRSIEASESIAEALTNLDIDHIVLNARQDAQEAAIIAEAGHSGKITVATNMAGRGTDIKLRPETKQAGGLHVILTEFHESARIDRQLYGRAGRQGDQGSCVAYVCGTDDLLQQNAKWFVWLLNLIPLIFIQHYLLTLAVKHMQKKCQKRAYRNRIAMFKQDKKLNSQIGFAGKIY</sequence>
<protein>
    <submittedName>
        <fullName evidence="15">Preprotein translocase subunit SecA</fullName>
    </submittedName>
</protein>
<dbReference type="CDD" id="cd17928">
    <property type="entry name" value="DEXDc_SecA"/>
    <property type="match status" value="1"/>
</dbReference>
<dbReference type="PRINTS" id="PR00906">
    <property type="entry name" value="SECA"/>
</dbReference>
<dbReference type="SMART" id="SM00957">
    <property type="entry name" value="SecA_DEAD"/>
    <property type="match status" value="1"/>
</dbReference>
<dbReference type="PROSITE" id="PS51192">
    <property type="entry name" value="HELICASE_ATP_BIND_1"/>
    <property type="match status" value="1"/>
</dbReference>
<keyword evidence="2" id="KW-1003">Cell membrane</keyword>
<evidence type="ECO:0000256" key="10">
    <source>
        <dbReference type="ARBA" id="ARBA00023136"/>
    </source>
</evidence>
<dbReference type="InterPro" id="IPR001650">
    <property type="entry name" value="Helicase_C-like"/>
</dbReference>